<accession>A0A9W6NZT3</accession>
<reference evidence="1" key="1">
    <citation type="journal article" date="2014" name="Int. J. Syst. Evol. Microbiol.">
        <title>Complete genome sequence of Corynebacterium casei LMG S-19264T (=DSM 44701T), isolated from a smear-ripened cheese.</title>
        <authorList>
            <consortium name="US DOE Joint Genome Institute (JGI-PGF)"/>
            <person name="Walter F."/>
            <person name="Albersmeier A."/>
            <person name="Kalinowski J."/>
            <person name="Ruckert C."/>
        </authorList>
    </citation>
    <scope>NUCLEOTIDE SEQUENCE</scope>
    <source>
        <strain evidence="1">VKM Ac-1069</strain>
    </source>
</reference>
<name>A0A9W6NZT3_9PSEU</name>
<reference evidence="1" key="2">
    <citation type="submission" date="2023-01" db="EMBL/GenBank/DDBJ databases">
        <authorList>
            <person name="Sun Q."/>
            <person name="Evtushenko L."/>
        </authorList>
    </citation>
    <scope>NUCLEOTIDE SEQUENCE</scope>
    <source>
        <strain evidence="1">VKM Ac-1069</strain>
    </source>
</reference>
<dbReference type="Proteomes" id="UP001143463">
    <property type="component" value="Unassembled WGS sequence"/>
</dbReference>
<evidence type="ECO:0000313" key="2">
    <source>
        <dbReference type="Proteomes" id="UP001143463"/>
    </source>
</evidence>
<proteinExistence type="predicted"/>
<organism evidence="1 2">
    <name type="scientific">Pseudonocardia halophobica</name>
    <dbReference type="NCBI Taxonomy" id="29401"/>
    <lineage>
        <taxon>Bacteria</taxon>
        <taxon>Bacillati</taxon>
        <taxon>Actinomycetota</taxon>
        <taxon>Actinomycetes</taxon>
        <taxon>Pseudonocardiales</taxon>
        <taxon>Pseudonocardiaceae</taxon>
        <taxon>Pseudonocardia</taxon>
    </lineage>
</organism>
<comment type="caution">
    <text evidence="1">The sequence shown here is derived from an EMBL/GenBank/DDBJ whole genome shotgun (WGS) entry which is preliminary data.</text>
</comment>
<keyword evidence="2" id="KW-1185">Reference proteome</keyword>
<evidence type="ECO:0000313" key="1">
    <source>
        <dbReference type="EMBL" id="GLL15211.1"/>
    </source>
</evidence>
<dbReference type="AlphaFoldDB" id="A0A9W6NZT3"/>
<dbReference type="EMBL" id="BSFQ01000043">
    <property type="protein sequence ID" value="GLL15211.1"/>
    <property type="molecule type" value="Genomic_DNA"/>
</dbReference>
<protein>
    <submittedName>
        <fullName evidence="1">Uncharacterized protein</fullName>
    </submittedName>
</protein>
<gene>
    <name evidence="1" type="ORF">GCM10017577_63600</name>
</gene>
<sequence length="69" mass="7062">MTFVPVFFTVKEMLPAGASVAETWQAESLAVTAIGPPPPCWAAGGWAVLVQPASSRAVPAASRAAPALR</sequence>